<feature type="signal peptide" evidence="1">
    <location>
        <begin position="1"/>
        <end position="23"/>
    </location>
</feature>
<keyword evidence="3" id="KW-1185">Reference proteome</keyword>
<dbReference type="InterPro" id="IPR045391">
    <property type="entry name" value="DUF6520"/>
</dbReference>
<evidence type="ECO:0000313" key="3">
    <source>
        <dbReference type="Proteomes" id="UP000256257"/>
    </source>
</evidence>
<name>A0A3D9B1N9_9FLAO</name>
<reference evidence="2 3" key="1">
    <citation type="submission" date="2018-06" db="EMBL/GenBank/DDBJ databases">
        <title>Novel Chryseobacterium species.</title>
        <authorList>
            <person name="Newman J."/>
            <person name="Hugo C."/>
            <person name="Oosthuizen L."/>
            <person name="Charimba G."/>
        </authorList>
    </citation>
    <scope>NUCLEOTIDE SEQUENCE [LARGE SCALE GENOMIC DNA]</scope>
    <source>
        <strain evidence="2 3">7_F195</strain>
    </source>
</reference>
<dbReference type="OrthoDB" id="1262763at2"/>
<dbReference type="AlphaFoldDB" id="A0A3D9B1N9"/>
<dbReference type="EMBL" id="QNVV01000008">
    <property type="protein sequence ID" value="REC47551.1"/>
    <property type="molecule type" value="Genomic_DNA"/>
</dbReference>
<feature type="chain" id="PRO_5017685185" evidence="1">
    <location>
        <begin position="24"/>
        <end position="90"/>
    </location>
</feature>
<protein>
    <submittedName>
        <fullName evidence="2">Uncharacterized protein</fullName>
    </submittedName>
</protein>
<organism evidence="2 3">
    <name type="scientific">Chryseobacterium pennipullorum</name>
    <dbReference type="NCBI Taxonomy" id="2258963"/>
    <lineage>
        <taxon>Bacteria</taxon>
        <taxon>Pseudomonadati</taxon>
        <taxon>Bacteroidota</taxon>
        <taxon>Flavobacteriia</taxon>
        <taxon>Flavobacteriales</taxon>
        <taxon>Weeksellaceae</taxon>
        <taxon>Chryseobacterium group</taxon>
        <taxon>Chryseobacterium</taxon>
    </lineage>
</organism>
<accession>A0A3D9B1N9</accession>
<sequence>MKKMRKIALPLAIFALGIGSAYASTASDKTESAIQNGFRYDPMAPVGEECVETTNSCSTEFNDEICTYTDSSGQHNLFDQGCVNVLFKIP</sequence>
<keyword evidence="1" id="KW-0732">Signal</keyword>
<comment type="caution">
    <text evidence="2">The sequence shown here is derived from an EMBL/GenBank/DDBJ whole genome shotgun (WGS) entry which is preliminary data.</text>
</comment>
<evidence type="ECO:0000313" key="2">
    <source>
        <dbReference type="EMBL" id="REC47551.1"/>
    </source>
</evidence>
<dbReference type="Pfam" id="PF20130">
    <property type="entry name" value="DUF6520"/>
    <property type="match status" value="1"/>
</dbReference>
<evidence type="ECO:0000256" key="1">
    <source>
        <dbReference type="SAM" id="SignalP"/>
    </source>
</evidence>
<dbReference type="Proteomes" id="UP000256257">
    <property type="component" value="Unassembled WGS sequence"/>
</dbReference>
<proteinExistence type="predicted"/>
<gene>
    <name evidence="2" type="ORF">DRF67_10945</name>
</gene>
<dbReference type="RefSeq" id="WP_115928344.1">
    <property type="nucleotide sequence ID" value="NZ_QNVV01000008.1"/>
</dbReference>